<gene>
    <name evidence="1" type="ORF">LOY88_004132</name>
</gene>
<reference evidence="1" key="1">
    <citation type="journal article" date="2022" name="bioRxiv">
        <title>Population genetic analysis of Ophidiomyces ophidiicola, the causative agent of snake fungal disease, indicates recent introductions to the USA.</title>
        <authorList>
            <person name="Ladner J.T."/>
            <person name="Palmer J.M."/>
            <person name="Ettinger C.L."/>
            <person name="Stajich J.E."/>
            <person name="Farrell T.M."/>
            <person name="Glorioso B.M."/>
            <person name="Lawson B."/>
            <person name="Price S.J."/>
            <person name="Stengle A.G."/>
            <person name="Grear D.A."/>
            <person name="Lorch J.M."/>
        </authorList>
    </citation>
    <scope>NUCLEOTIDE SEQUENCE</scope>
    <source>
        <strain evidence="1">NWHC 24266-5</strain>
    </source>
</reference>
<name>A0ACB8UUC9_9EURO</name>
<comment type="caution">
    <text evidence="1">The sequence shown here is derived from an EMBL/GenBank/DDBJ whole genome shotgun (WGS) entry which is preliminary data.</text>
</comment>
<dbReference type="EMBL" id="JALBCA010000059">
    <property type="protein sequence ID" value="KAI2385397.1"/>
    <property type="molecule type" value="Genomic_DNA"/>
</dbReference>
<accession>A0ACB8UUC9</accession>
<sequence>METSREALISSGEPSETRLVYVTNLQAESKPRTPSNWFKRVASASFCFGHRQGTSEVTEKTSEKREPGRFDPSLKSVLKRERGGAAAKPRRRGLGRRWAV</sequence>
<organism evidence="1">
    <name type="scientific">Ophidiomyces ophidiicola</name>
    <dbReference type="NCBI Taxonomy" id="1387563"/>
    <lineage>
        <taxon>Eukaryota</taxon>
        <taxon>Fungi</taxon>
        <taxon>Dikarya</taxon>
        <taxon>Ascomycota</taxon>
        <taxon>Pezizomycotina</taxon>
        <taxon>Eurotiomycetes</taxon>
        <taxon>Eurotiomycetidae</taxon>
        <taxon>Onygenales</taxon>
        <taxon>Onygenaceae</taxon>
        <taxon>Ophidiomyces</taxon>
    </lineage>
</organism>
<protein>
    <submittedName>
        <fullName evidence="1">Uncharacterized protein</fullName>
    </submittedName>
</protein>
<evidence type="ECO:0000313" key="1">
    <source>
        <dbReference type="EMBL" id="KAI2385397.1"/>
    </source>
</evidence>
<proteinExistence type="predicted"/>